<dbReference type="Pfam" id="PF13508">
    <property type="entry name" value="Acetyltransf_7"/>
    <property type="match status" value="1"/>
</dbReference>
<keyword evidence="2" id="KW-0808">Transferase</keyword>
<protein>
    <submittedName>
        <fullName evidence="2">GCN5 family acetyltransferase</fullName>
    </submittedName>
</protein>
<feature type="domain" description="N-acetyltransferase" evidence="1">
    <location>
        <begin position="4"/>
        <end position="134"/>
    </location>
</feature>
<organism evidence="2 3">
    <name type="scientific">Fictibacillus phosphorivorans</name>
    <dbReference type="NCBI Taxonomy" id="1221500"/>
    <lineage>
        <taxon>Bacteria</taxon>
        <taxon>Bacillati</taxon>
        <taxon>Bacillota</taxon>
        <taxon>Bacilli</taxon>
        <taxon>Bacillales</taxon>
        <taxon>Fictibacillaceae</taxon>
        <taxon>Fictibacillus</taxon>
    </lineage>
</organism>
<evidence type="ECO:0000313" key="3">
    <source>
        <dbReference type="Proteomes" id="UP000076567"/>
    </source>
</evidence>
<dbReference type="AlphaFoldDB" id="A0A163SER5"/>
<dbReference type="RefSeq" id="WP_066236246.1">
    <property type="nucleotide sequence ID" value="NZ_LRFC01000001.1"/>
</dbReference>
<evidence type="ECO:0000313" key="2">
    <source>
        <dbReference type="EMBL" id="KZE68899.1"/>
    </source>
</evidence>
<gene>
    <name evidence="2" type="ORF">AWM68_01110</name>
</gene>
<dbReference type="CDD" id="cd04301">
    <property type="entry name" value="NAT_SF"/>
    <property type="match status" value="1"/>
</dbReference>
<evidence type="ECO:0000259" key="1">
    <source>
        <dbReference type="PROSITE" id="PS51186"/>
    </source>
</evidence>
<dbReference type="Gene3D" id="3.40.630.30">
    <property type="match status" value="1"/>
</dbReference>
<name>A0A163SER5_9BACL</name>
<dbReference type="Proteomes" id="UP000076567">
    <property type="component" value="Unassembled WGS sequence"/>
</dbReference>
<keyword evidence="3" id="KW-1185">Reference proteome</keyword>
<dbReference type="InterPro" id="IPR000182">
    <property type="entry name" value="GNAT_dom"/>
</dbReference>
<dbReference type="EMBL" id="LRFC01000001">
    <property type="protein sequence ID" value="KZE68899.1"/>
    <property type="molecule type" value="Genomic_DNA"/>
</dbReference>
<sequence>MEGVKFVPYSEEQFDAIQELNKIEGWTQLVERNEETKAAWRNSNVAYVMLKDETVVGYVRGLTDGHVSLYICEMLISKSYRGMGLGSELLTFVHSKHPRTRMEMLASSTSHTFYESQSFRPFYGFRKTFEEIIS</sequence>
<dbReference type="InterPro" id="IPR016181">
    <property type="entry name" value="Acyl_CoA_acyltransferase"/>
</dbReference>
<reference evidence="3" key="1">
    <citation type="submission" date="2016-01" db="EMBL/GenBank/DDBJ databases">
        <title>Draft genome of Chromobacterium sp. F49.</title>
        <authorList>
            <person name="Hong K.W."/>
        </authorList>
    </citation>
    <scope>NUCLEOTIDE SEQUENCE [LARGE SCALE GENOMIC DNA]</scope>
    <source>
        <strain evidence="3">P7IIIA</strain>
    </source>
</reference>
<accession>A0A163SER5</accession>
<dbReference type="GO" id="GO:0016747">
    <property type="term" value="F:acyltransferase activity, transferring groups other than amino-acyl groups"/>
    <property type="evidence" value="ECO:0007669"/>
    <property type="project" value="InterPro"/>
</dbReference>
<dbReference type="PROSITE" id="PS51186">
    <property type="entry name" value="GNAT"/>
    <property type="match status" value="1"/>
</dbReference>
<proteinExistence type="predicted"/>
<dbReference type="OrthoDB" id="3216107at2"/>
<comment type="caution">
    <text evidence="2">The sequence shown here is derived from an EMBL/GenBank/DDBJ whole genome shotgun (WGS) entry which is preliminary data.</text>
</comment>
<dbReference type="SUPFAM" id="SSF55729">
    <property type="entry name" value="Acyl-CoA N-acyltransferases (Nat)"/>
    <property type="match status" value="1"/>
</dbReference>